<evidence type="ECO:0000256" key="5">
    <source>
        <dbReference type="SAM" id="MobiDB-lite"/>
    </source>
</evidence>
<reference evidence="7 8" key="1">
    <citation type="submission" date="2018-02" db="EMBL/GenBank/DDBJ databases">
        <title>Reclassifiation of [Polyangium] brachysporum DSM 7029 as Guopingzhaonella breviflexa gen. nov., sp. nov., a member of the family Comamonadaceae.</title>
        <authorList>
            <person name="Tang B."/>
        </authorList>
    </citation>
    <scope>NUCLEOTIDE SEQUENCE [LARGE SCALE GENOMIC DNA]</scope>
    <source>
        <strain evidence="7 8">BCRC 80649</strain>
    </source>
</reference>
<sequence length="333" mass="36992">MTRHPDLLAHAHPHDSGGQAASAVRTPVSTLLREMASMMLAHPWLLALTIAPNVVSQAVAPVQAWLAGEVLAEVAKGSRAFSLGDLLAYVPYAIAVFLGLAVLVILEKVFNRMYDDRLLIDTQRRWFEIRGAGCAGEHVAKATNDCKNVVKLFDLAQKEIWVILIGVPSVLLWQIHLSPQLLPALVVTAFIPFIASLVFGHIIQRLSHRGVVLVARVSSAVAQGDKQRLHAEQERLYRNRVRFEITKQLSEVISEFAFWVSLVLVLLLAWSGLWKLLPDQLTAAEIGAFLVNLKLLTKPLTAFTKMHNKIRESWPSVRRVLRPHEPAIPEVAP</sequence>
<dbReference type="Proteomes" id="UP000238605">
    <property type="component" value="Unassembled WGS sequence"/>
</dbReference>
<feature type="compositionally biased region" description="Basic and acidic residues" evidence="5">
    <location>
        <begin position="1"/>
        <end position="15"/>
    </location>
</feature>
<dbReference type="RefSeq" id="WP_104303580.1">
    <property type="nucleotide sequence ID" value="NZ_PSNX01000015.1"/>
</dbReference>
<comment type="subcellular location">
    <subcellularLocation>
        <location evidence="1">Cell membrane</location>
        <topology evidence="1">Multi-pass membrane protein</topology>
    </subcellularLocation>
</comment>
<keyword evidence="3 6" id="KW-1133">Transmembrane helix</keyword>
<feature type="transmembrane region" description="Helical" evidence="6">
    <location>
        <begin position="256"/>
        <end position="274"/>
    </location>
</feature>
<dbReference type="EMBL" id="PSNX01000015">
    <property type="protein sequence ID" value="PPE65277.1"/>
    <property type="molecule type" value="Genomic_DNA"/>
</dbReference>
<evidence type="ECO:0000313" key="7">
    <source>
        <dbReference type="EMBL" id="PPE65277.1"/>
    </source>
</evidence>
<name>A0A2S5SRV0_9BURK</name>
<gene>
    <name evidence="7" type="ORF">C1704_15150</name>
</gene>
<feature type="transmembrane region" description="Helical" evidence="6">
    <location>
        <begin position="160"/>
        <end position="176"/>
    </location>
</feature>
<dbReference type="SUPFAM" id="SSF90123">
    <property type="entry name" value="ABC transporter transmembrane region"/>
    <property type="match status" value="1"/>
</dbReference>
<dbReference type="Gene3D" id="1.20.1560.10">
    <property type="entry name" value="ABC transporter type 1, transmembrane domain"/>
    <property type="match status" value="1"/>
</dbReference>
<evidence type="ECO:0000313" key="8">
    <source>
        <dbReference type="Proteomes" id="UP000238605"/>
    </source>
</evidence>
<evidence type="ECO:0000256" key="2">
    <source>
        <dbReference type="ARBA" id="ARBA00022692"/>
    </source>
</evidence>
<feature type="transmembrane region" description="Helical" evidence="6">
    <location>
        <begin position="44"/>
        <end position="66"/>
    </location>
</feature>
<evidence type="ECO:0000256" key="4">
    <source>
        <dbReference type="ARBA" id="ARBA00023136"/>
    </source>
</evidence>
<protein>
    <submittedName>
        <fullName evidence="7">Uncharacterized protein</fullName>
    </submittedName>
</protein>
<evidence type="ECO:0000256" key="6">
    <source>
        <dbReference type="SAM" id="Phobius"/>
    </source>
</evidence>
<dbReference type="GO" id="GO:0005886">
    <property type="term" value="C:plasma membrane"/>
    <property type="evidence" value="ECO:0007669"/>
    <property type="project" value="UniProtKB-SubCell"/>
</dbReference>
<keyword evidence="8" id="KW-1185">Reference proteome</keyword>
<feature type="transmembrane region" description="Helical" evidence="6">
    <location>
        <begin position="182"/>
        <end position="203"/>
    </location>
</feature>
<dbReference type="InterPro" id="IPR036640">
    <property type="entry name" value="ABC1_TM_sf"/>
</dbReference>
<keyword evidence="4 6" id="KW-0472">Membrane</keyword>
<feature type="transmembrane region" description="Helical" evidence="6">
    <location>
        <begin position="86"/>
        <end position="106"/>
    </location>
</feature>
<organism evidence="7 8">
    <name type="scientific">Caldimonas caldifontis</name>
    <dbReference type="NCBI Taxonomy" id="1452508"/>
    <lineage>
        <taxon>Bacteria</taxon>
        <taxon>Pseudomonadati</taxon>
        <taxon>Pseudomonadota</taxon>
        <taxon>Betaproteobacteria</taxon>
        <taxon>Burkholderiales</taxon>
        <taxon>Sphaerotilaceae</taxon>
        <taxon>Caldimonas</taxon>
    </lineage>
</organism>
<keyword evidence="2 6" id="KW-0812">Transmembrane</keyword>
<dbReference type="GO" id="GO:0005524">
    <property type="term" value="F:ATP binding"/>
    <property type="evidence" value="ECO:0007669"/>
    <property type="project" value="InterPro"/>
</dbReference>
<proteinExistence type="predicted"/>
<dbReference type="AlphaFoldDB" id="A0A2S5SRV0"/>
<dbReference type="OrthoDB" id="8434851at2"/>
<feature type="region of interest" description="Disordered" evidence="5">
    <location>
        <begin position="1"/>
        <end position="22"/>
    </location>
</feature>
<evidence type="ECO:0000256" key="3">
    <source>
        <dbReference type="ARBA" id="ARBA00022989"/>
    </source>
</evidence>
<comment type="caution">
    <text evidence="7">The sequence shown here is derived from an EMBL/GenBank/DDBJ whole genome shotgun (WGS) entry which is preliminary data.</text>
</comment>
<accession>A0A2S5SRV0</accession>
<evidence type="ECO:0000256" key="1">
    <source>
        <dbReference type="ARBA" id="ARBA00004651"/>
    </source>
</evidence>